<dbReference type="Proteomes" id="UP001293593">
    <property type="component" value="Unassembled WGS sequence"/>
</dbReference>
<keyword evidence="4" id="KW-1185">Reference proteome</keyword>
<evidence type="ECO:0000313" key="4">
    <source>
        <dbReference type="Proteomes" id="UP001293593"/>
    </source>
</evidence>
<feature type="region of interest" description="Disordered" evidence="1">
    <location>
        <begin position="1"/>
        <end position="66"/>
    </location>
</feature>
<evidence type="ECO:0000259" key="2">
    <source>
        <dbReference type="Pfam" id="PF13266"/>
    </source>
</evidence>
<sequence>MQRTTPVRKPNSYTSDLLTWSETPPTDSPANVTGSDNRSCQPADKISKVLHGGQVTEEEARSLEKA</sequence>
<dbReference type="InterPro" id="IPR025131">
    <property type="entry name" value="DUF4057"/>
</dbReference>
<gene>
    <name evidence="3" type="ORF">QN277_025434</name>
</gene>
<dbReference type="AlphaFoldDB" id="A0AAE1J823"/>
<protein>
    <recommendedName>
        <fullName evidence="2">DUF4057 domain-containing protein</fullName>
    </recommendedName>
</protein>
<comment type="caution">
    <text evidence="3">The sequence shown here is derived from an EMBL/GenBank/DDBJ whole genome shotgun (WGS) entry which is preliminary data.</text>
</comment>
<feature type="compositionally biased region" description="Polar residues" evidence="1">
    <location>
        <begin position="1"/>
        <end position="40"/>
    </location>
</feature>
<reference evidence="3" key="1">
    <citation type="submission" date="2023-10" db="EMBL/GenBank/DDBJ databases">
        <title>Chromosome-level genome of the transformable northern wattle, Acacia crassicarpa.</title>
        <authorList>
            <person name="Massaro I."/>
            <person name="Sinha N.R."/>
            <person name="Poethig S."/>
            <person name="Leichty A.R."/>
        </authorList>
    </citation>
    <scope>NUCLEOTIDE SEQUENCE</scope>
    <source>
        <strain evidence="3">Acra3RX</strain>
        <tissue evidence="3">Leaf</tissue>
    </source>
</reference>
<name>A0AAE1J823_9FABA</name>
<feature type="domain" description="DUF4057" evidence="2">
    <location>
        <begin position="3"/>
        <end position="65"/>
    </location>
</feature>
<dbReference type="Pfam" id="PF13266">
    <property type="entry name" value="DUF4057"/>
    <property type="match status" value="1"/>
</dbReference>
<dbReference type="PANTHER" id="PTHR31132">
    <property type="entry name" value="N-LYSINE METHYLTRANSFERASE"/>
    <property type="match status" value="1"/>
</dbReference>
<proteinExistence type="predicted"/>
<dbReference type="PANTHER" id="PTHR31132:SF2">
    <property type="entry name" value="HEMATOLOGICAL_NEUROLOGICAL-LIKE PROTEIN"/>
    <property type="match status" value="1"/>
</dbReference>
<evidence type="ECO:0000313" key="3">
    <source>
        <dbReference type="EMBL" id="KAK4264226.1"/>
    </source>
</evidence>
<organism evidence="3 4">
    <name type="scientific">Acacia crassicarpa</name>
    <name type="common">northern wattle</name>
    <dbReference type="NCBI Taxonomy" id="499986"/>
    <lineage>
        <taxon>Eukaryota</taxon>
        <taxon>Viridiplantae</taxon>
        <taxon>Streptophyta</taxon>
        <taxon>Embryophyta</taxon>
        <taxon>Tracheophyta</taxon>
        <taxon>Spermatophyta</taxon>
        <taxon>Magnoliopsida</taxon>
        <taxon>eudicotyledons</taxon>
        <taxon>Gunneridae</taxon>
        <taxon>Pentapetalae</taxon>
        <taxon>rosids</taxon>
        <taxon>fabids</taxon>
        <taxon>Fabales</taxon>
        <taxon>Fabaceae</taxon>
        <taxon>Caesalpinioideae</taxon>
        <taxon>mimosoid clade</taxon>
        <taxon>Acacieae</taxon>
        <taxon>Acacia</taxon>
    </lineage>
</organism>
<dbReference type="EMBL" id="JAWXYG010000008">
    <property type="protein sequence ID" value="KAK4264226.1"/>
    <property type="molecule type" value="Genomic_DNA"/>
</dbReference>
<evidence type="ECO:0000256" key="1">
    <source>
        <dbReference type="SAM" id="MobiDB-lite"/>
    </source>
</evidence>
<accession>A0AAE1J823</accession>